<comment type="similarity">
    <text evidence="2 10">Belongs to the tRNA-intron endonuclease family.</text>
</comment>
<dbReference type="PANTHER" id="PTHR13070">
    <property type="entry name" value="TRNA-SPLICING ENDONUCLEASE SUBUNIT SEN34-RELATED"/>
    <property type="match status" value="1"/>
</dbReference>
<dbReference type="FunFam" id="3.40.1350.10:FF:000002">
    <property type="entry name" value="tRNA-splicing endonuclease subunit Sen34"/>
    <property type="match status" value="1"/>
</dbReference>
<evidence type="ECO:0000256" key="8">
    <source>
        <dbReference type="ARBA" id="ARBA00064779"/>
    </source>
</evidence>
<feature type="domain" description="tRNA intron endonuclease catalytic" evidence="12">
    <location>
        <begin position="249"/>
        <end position="328"/>
    </location>
</feature>
<dbReference type="EC" id="4.6.1.16" evidence="3 10"/>
<evidence type="ECO:0000259" key="13">
    <source>
        <dbReference type="Pfam" id="PF26577"/>
    </source>
</evidence>
<keyword evidence="7" id="KW-0539">Nucleus</keyword>
<keyword evidence="6 10" id="KW-0456">Lyase</keyword>
<name>A0A914W989_9BILA</name>
<dbReference type="NCBIfam" id="TIGR00324">
    <property type="entry name" value="endA"/>
    <property type="match status" value="1"/>
</dbReference>
<dbReference type="PANTHER" id="PTHR13070:SF0">
    <property type="entry name" value="TRNA-SPLICING ENDONUCLEASE SUBUNIT SEN34"/>
    <property type="match status" value="1"/>
</dbReference>
<dbReference type="Pfam" id="PF01974">
    <property type="entry name" value="tRNA_int_endo"/>
    <property type="match status" value="1"/>
</dbReference>
<reference evidence="15" key="1">
    <citation type="submission" date="2022-11" db="UniProtKB">
        <authorList>
            <consortium name="WormBaseParasite"/>
        </authorList>
    </citation>
    <scope>IDENTIFICATION</scope>
</reference>
<comment type="subunit">
    <text evidence="8">tRNA splicing endonuclease is a heterotetramer composed of TSEN2, TSEN15, TSEN34/LENG5 and TSEN54. tRNA splicing endonuclease complex also contains proteins of the pre-mRNA 3'-end processing machinery such as CLP1, CPSF1, CPSF4 and CSTF2.</text>
</comment>
<evidence type="ECO:0000256" key="1">
    <source>
        <dbReference type="ARBA" id="ARBA00004604"/>
    </source>
</evidence>
<dbReference type="GO" id="GO:0003676">
    <property type="term" value="F:nucleic acid binding"/>
    <property type="evidence" value="ECO:0007669"/>
    <property type="project" value="InterPro"/>
</dbReference>
<dbReference type="InterPro" id="IPR036167">
    <property type="entry name" value="tRNA_intron_Endo_cat-like_sf"/>
</dbReference>
<dbReference type="InterPro" id="IPR016690">
    <property type="entry name" value="TSEN34"/>
</dbReference>
<dbReference type="AlphaFoldDB" id="A0A914W989"/>
<evidence type="ECO:0000256" key="9">
    <source>
        <dbReference type="ARBA" id="ARBA00070870"/>
    </source>
</evidence>
<evidence type="ECO:0000256" key="7">
    <source>
        <dbReference type="ARBA" id="ARBA00023242"/>
    </source>
</evidence>
<dbReference type="Pfam" id="PF26577">
    <property type="entry name" value="TSEN34_N"/>
    <property type="match status" value="1"/>
</dbReference>
<comment type="subcellular location">
    <subcellularLocation>
        <location evidence="1">Nucleus</location>
        <location evidence="1">Nucleolus</location>
    </subcellularLocation>
</comment>
<sequence length="340" mass="37936">MAEDEGSNQMMQGQEEQRMADDLNSIACVSNVDNSTDADRCISLIQIESSNDGFLIFDLEDAKILRSCHRMVGTAIGTSPSTPAQNDTLTLPLLLFAEQVAVLLEYGYARLVRLRSTHPTDKDRNLYEHYLTQQKAQVAETLHKARIEEQLQMAEKIAKGRLAKKLKVKSSSAGATSKSLKVSDAEVSAISVTEEDIEAVRRELRLTKPPVLADDAVPVETCLTTSPLFSPDYDHIDVFDFPRTPQQRIRFTVFRDLWRKGYYLTPGVKFGCDFLVYPGDPLKFHATCMAICVKSDESLTPVELAGYSRVATQVKKTVLICSVAPDSDAPYYVSLNWWKG</sequence>
<keyword evidence="4" id="KW-0507">mRNA processing</keyword>
<evidence type="ECO:0000313" key="14">
    <source>
        <dbReference type="Proteomes" id="UP000887566"/>
    </source>
</evidence>
<evidence type="ECO:0000256" key="10">
    <source>
        <dbReference type="PIRNR" id="PIRNR017250"/>
    </source>
</evidence>
<dbReference type="InterPro" id="IPR059049">
    <property type="entry name" value="TSEN34_N"/>
</dbReference>
<evidence type="ECO:0000256" key="3">
    <source>
        <dbReference type="ARBA" id="ARBA00012573"/>
    </source>
</evidence>
<dbReference type="InterPro" id="IPR011856">
    <property type="entry name" value="tRNA_endonuc-like_dom_sf"/>
</dbReference>
<keyword evidence="14" id="KW-1185">Reference proteome</keyword>
<feature type="active site" evidence="11">
    <location>
        <position position="285"/>
    </location>
</feature>
<dbReference type="Gene3D" id="3.40.1350.10">
    <property type="match status" value="1"/>
</dbReference>
<dbReference type="InterPro" id="IPR006677">
    <property type="entry name" value="tRNA_intron_Endonuc_cat-like"/>
</dbReference>
<dbReference type="GO" id="GO:0000213">
    <property type="term" value="F:tRNA-intron lyase activity"/>
    <property type="evidence" value="ECO:0007669"/>
    <property type="project" value="UniProtKB-UniRule"/>
</dbReference>
<dbReference type="SUPFAM" id="SSF53032">
    <property type="entry name" value="tRNA-intron endonuclease catalytic domain-like"/>
    <property type="match status" value="1"/>
</dbReference>
<organism evidence="14 15">
    <name type="scientific">Plectus sambesii</name>
    <dbReference type="NCBI Taxonomy" id="2011161"/>
    <lineage>
        <taxon>Eukaryota</taxon>
        <taxon>Metazoa</taxon>
        <taxon>Ecdysozoa</taxon>
        <taxon>Nematoda</taxon>
        <taxon>Chromadorea</taxon>
        <taxon>Plectida</taxon>
        <taxon>Plectina</taxon>
        <taxon>Plectoidea</taxon>
        <taxon>Plectidae</taxon>
        <taxon>Plectus</taxon>
    </lineage>
</organism>
<evidence type="ECO:0000256" key="11">
    <source>
        <dbReference type="PIRSR" id="PIRSR017250-50"/>
    </source>
</evidence>
<evidence type="ECO:0000256" key="4">
    <source>
        <dbReference type="ARBA" id="ARBA00022664"/>
    </source>
</evidence>
<evidence type="ECO:0000256" key="2">
    <source>
        <dbReference type="ARBA" id="ARBA00008078"/>
    </source>
</evidence>
<evidence type="ECO:0000259" key="12">
    <source>
        <dbReference type="Pfam" id="PF01974"/>
    </source>
</evidence>
<feature type="domain" description="TSEN34 N-terminal" evidence="13">
    <location>
        <begin position="45"/>
        <end position="113"/>
    </location>
</feature>
<comment type="function">
    <text evidence="10">Constitutes one of the two catalytic subunit of the tRNA-splicing endonuclease complex, a complex responsible for identification and cleavage of the splice sites in pre-tRNA. It cleaves pre-tRNA at the 5'- and 3'-splice sites to release the intron. The products are an intron and two tRNA half-molecules bearing 2',3'-cyclic phosphate and 5'-OH termini. There are no conserved sequences at the splice sites, but the intron is invariably located at the same site in the gene, placing the splice sites an invariant distance from the constant structural features of the tRNA body.</text>
</comment>
<proteinExistence type="inferred from homology"/>
<feature type="active site" evidence="11">
    <location>
        <position position="277"/>
    </location>
</feature>
<dbReference type="CDD" id="cd22363">
    <property type="entry name" value="tRNA-intron_lyase_C"/>
    <property type="match status" value="1"/>
</dbReference>
<evidence type="ECO:0000313" key="15">
    <source>
        <dbReference type="WBParaSite" id="PSAMB.scaffold3464size18187.g21564.t1"/>
    </source>
</evidence>
<feature type="active site" evidence="11">
    <location>
        <position position="316"/>
    </location>
</feature>
<dbReference type="Proteomes" id="UP000887566">
    <property type="component" value="Unplaced"/>
</dbReference>
<protein>
    <recommendedName>
        <fullName evidence="9 10">tRNA-splicing endonuclease subunit Sen34</fullName>
        <ecNumber evidence="3 10">4.6.1.16</ecNumber>
    </recommendedName>
</protein>
<dbReference type="GO" id="GO:0000379">
    <property type="term" value="P:tRNA-type intron splice site recognition and cleavage"/>
    <property type="evidence" value="ECO:0007669"/>
    <property type="project" value="UniProtKB-UniRule"/>
</dbReference>
<accession>A0A914W989</accession>
<dbReference type="GO" id="GO:0006397">
    <property type="term" value="P:mRNA processing"/>
    <property type="evidence" value="ECO:0007669"/>
    <property type="project" value="UniProtKB-KW"/>
</dbReference>
<dbReference type="PIRSF" id="PIRSF017250">
    <property type="entry name" value="tRNA_splic_SEN34"/>
    <property type="match status" value="1"/>
</dbReference>
<dbReference type="InterPro" id="IPR006676">
    <property type="entry name" value="tRNA_splic"/>
</dbReference>
<dbReference type="GO" id="GO:0000214">
    <property type="term" value="C:tRNA-intron endonuclease complex"/>
    <property type="evidence" value="ECO:0007669"/>
    <property type="project" value="UniProtKB-UniRule"/>
</dbReference>
<keyword evidence="5 10" id="KW-0819">tRNA processing</keyword>
<evidence type="ECO:0000256" key="6">
    <source>
        <dbReference type="ARBA" id="ARBA00023239"/>
    </source>
</evidence>
<dbReference type="WBParaSite" id="PSAMB.scaffold3464size18187.g21564.t1">
    <property type="protein sequence ID" value="PSAMB.scaffold3464size18187.g21564.t1"/>
    <property type="gene ID" value="PSAMB.scaffold3464size18187.g21564"/>
</dbReference>
<dbReference type="GO" id="GO:0005730">
    <property type="term" value="C:nucleolus"/>
    <property type="evidence" value="ECO:0007669"/>
    <property type="project" value="UniProtKB-SubCell"/>
</dbReference>
<evidence type="ECO:0000256" key="5">
    <source>
        <dbReference type="ARBA" id="ARBA00022694"/>
    </source>
</evidence>